<dbReference type="GO" id="GO:0003678">
    <property type="term" value="F:DNA helicase activity"/>
    <property type="evidence" value="ECO:0007669"/>
    <property type="project" value="UniProtKB-UniRule"/>
</dbReference>
<evidence type="ECO:0000256" key="1">
    <source>
        <dbReference type="ARBA" id="ARBA00022722"/>
    </source>
</evidence>
<evidence type="ECO:0000256" key="5">
    <source>
        <dbReference type="ARBA" id="ARBA00022806"/>
    </source>
</evidence>
<proteinExistence type="inferred from homology"/>
<dbReference type="InterPro" id="IPR011335">
    <property type="entry name" value="Restrct_endonuc-II-like"/>
</dbReference>
<name>A0A5D0MMM5_FLESI</name>
<keyword evidence="2 10" id="KW-0547">Nucleotide-binding</keyword>
<keyword evidence="9 10" id="KW-0234">DNA repair</keyword>
<dbReference type="Pfam" id="PF17946">
    <property type="entry name" value="RecC_C"/>
    <property type="match status" value="1"/>
</dbReference>
<feature type="domain" description="RecC C-terminal" evidence="11">
    <location>
        <begin position="773"/>
        <end position="1014"/>
    </location>
</feature>
<evidence type="ECO:0000256" key="2">
    <source>
        <dbReference type="ARBA" id="ARBA00022741"/>
    </source>
</evidence>
<comment type="miscellaneous">
    <text evidence="10">In the RecBCD complex, RecB has a slow 3'-5' helicase, an exonuclease activity and loads RecA onto ssDNA, RecD has a fast 5'-3' helicase activity, while RecC stimulates the ATPase and processivity of the RecB helicase and contributes to recognition of the Chi site.</text>
</comment>
<keyword evidence="5 10" id="KW-0347">Helicase</keyword>
<keyword evidence="1 10" id="KW-0540">Nuclease</keyword>
<dbReference type="PANTHER" id="PTHR30591:SF1">
    <property type="entry name" value="RECBCD ENZYME SUBUNIT RECC"/>
    <property type="match status" value="1"/>
</dbReference>
<dbReference type="HAMAP" id="MF_01486">
    <property type="entry name" value="RecC"/>
    <property type="match status" value="1"/>
</dbReference>
<reference evidence="12 13" key="1">
    <citation type="submission" date="2019-08" db="EMBL/GenBank/DDBJ databases">
        <title>Genomic characterization of a novel candidate phylum (ARYD3) from a high temperature, high salinity tertiary oil reservoir in north central Oklahoma, USA.</title>
        <authorList>
            <person name="Youssef N.H."/>
            <person name="Yadav A."/>
            <person name="Elshahed M.S."/>
        </authorList>
    </citation>
    <scope>NUCLEOTIDE SEQUENCE [LARGE SCALE GENOMIC DNA]</scope>
    <source>
        <strain evidence="12">ARYD1</strain>
    </source>
</reference>
<evidence type="ECO:0000259" key="11">
    <source>
        <dbReference type="Pfam" id="PF17946"/>
    </source>
</evidence>
<evidence type="ECO:0000256" key="7">
    <source>
        <dbReference type="ARBA" id="ARBA00022840"/>
    </source>
</evidence>
<keyword evidence="3 10" id="KW-0227">DNA damage</keyword>
<dbReference type="InterPro" id="IPR041500">
    <property type="entry name" value="RecC_C"/>
</dbReference>
<comment type="similarity">
    <text evidence="10">Belongs to the RecC family.</text>
</comment>
<dbReference type="RefSeq" id="WP_303700216.1">
    <property type="nucleotide sequence ID" value="NZ_VSIV01000051.1"/>
</dbReference>
<comment type="function">
    <text evidence="10">A helicase/nuclease that prepares dsDNA breaks (DSB) for recombinational DNA repair. Binds to DSBs and unwinds DNA via a highly rapid and processive ATP-dependent bidirectional helicase activity. Unwinds dsDNA until it encounters a Chi (crossover hotspot instigator) sequence from the 3' direction. Cuts ssDNA a few nucleotides 3' to the Chi site. The properties and activities of the enzyme are changed at Chi. The Chi-altered holoenzyme produces a long 3'-ssDNA overhang and facilitates RecA-binding to the ssDNA for homologous DNA recombination and repair. Holoenzyme degrades any linearized DNA that is unable to undergo homologous recombination. In the holoenzyme this subunit recognizes the wild-type Chi sequence, and when added to isolated RecB increases its ATP-dependent helicase processivity.</text>
</comment>
<evidence type="ECO:0000256" key="4">
    <source>
        <dbReference type="ARBA" id="ARBA00022801"/>
    </source>
</evidence>
<dbReference type="EMBL" id="VSIV01000051">
    <property type="protein sequence ID" value="TYB34904.1"/>
    <property type="molecule type" value="Genomic_DNA"/>
</dbReference>
<keyword evidence="7 10" id="KW-0067">ATP-binding</keyword>
<comment type="subunit">
    <text evidence="10">Heterotrimer of RecB, RecC and RecD. All subunits contribute to DNA-binding.</text>
</comment>
<dbReference type="PIRSF" id="PIRSF000980">
    <property type="entry name" value="RecC"/>
    <property type="match status" value="1"/>
</dbReference>
<evidence type="ECO:0000256" key="10">
    <source>
        <dbReference type="HAMAP-Rule" id="MF_01486"/>
    </source>
</evidence>
<evidence type="ECO:0000256" key="6">
    <source>
        <dbReference type="ARBA" id="ARBA00022839"/>
    </source>
</evidence>
<dbReference type="AlphaFoldDB" id="A0A5D0MMM5"/>
<dbReference type="InterPro" id="IPR027417">
    <property type="entry name" value="P-loop_NTPase"/>
</dbReference>
<dbReference type="Gene3D" id="3.40.50.10930">
    <property type="match status" value="1"/>
</dbReference>
<dbReference type="GO" id="GO:0009338">
    <property type="term" value="C:exodeoxyribonuclease V complex"/>
    <property type="evidence" value="ECO:0007669"/>
    <property type="project" value="InterPro"/>
</dbReference>
<dbReference type="Proteomes" id="UP000323337">
    <property type="component" value="Unassembled WGS sequence"/>
</dbReference>
<keyword evidence="6 10" id="KW-0269">Exonuclease</keyword>
<protein>
    <recommendedName>
        <fullName evidence="10">RecBCD enzyme subunit RecC</fullName>
    </recommendedName>
    <alternativeName>
        <fullName evidence="10">Exonuclease V subunit RecC</fullName>
        <shortName evidence="10">ExoV subunit RecC</shortName>
    </alternativeName>
    <alternativeName>
        <fullName evidence="10">Helicase/nuclease RecBCD subunit RecC</fullName>
    </alternativeName>
</protein>
<evidence type="ECO:0000313" key="13">
    <source>
        <dbReference type="Proteomes" id="UP000323337"/>
    </source>
</evidence>
<accession>A0A5D0MMM5</accession>
<evidence type="ECO:0000256" key="3">
    <source>
        <dbReference type="ARBA" id="ARBA00022763"/>
    </source>
</evidence>
<keyword evidence="4 10" id="KW-0378">Hydrolase</keyword>
<dbReference type="NCBIfam" id="TIGR01450">
    <property type="entry name" value="recC"/>
    <property type="match status" value="1"/>
</dbReference>
<dbReference type="InterPro" id="IPR013986">
    <property type="entry name" value="DExx_box_DNA_helicase_dom_sf"/>
</dbReference>
<dbReference type="Pfam" id="PF04257">
    <property type="entry name" value="Exonuc_V_gamma"/>
    <property type="match status" value="1"/>
</dbReference>
<dbReference type="SUPFAM" id="SSF52540">
    <property type="entry name" value="P-loop containing nucleoside triphosphate hydrolases"/>
    <property type="match status" value="2"/>
</dbReference>
<dbReference type="Gene3D" id="3.40.50.300">
    <property type="entry name" value="P-loop containing nucleotide triphosphate hydrolases"/>
    <property type="match status" value="2"/>
</dbReference>
<evidence type="ECO:0000256" key="8">
    <source>
        <dbReference type="ARBA" id="ARBA00023125"/>
    </source>
</evidence>
<dbReference type="InterPro" id="IPR006697">
    <property type="entry name" value="RecC"/>
</dbReference>
<dbReference type="GO" id="GO:0000724">
    <property type="term" value="P:double-strand break repair via homologous recombination"/>
    <property type="evidence" value="ECO:0007669"/>
    <property type="project" value="UniProtKB-UniRule"/>
</dbReference>
<comment type="caution">
    <text evidence="12">The sequence shown here is derived from an EMBL/GenBank/DDBJ whole genome shotgun (WGS) entry which is preliminary data.</text>
</comment>
<dbReference type="PANTHER" id="PTHR30591">
    <property type="entry name" value="RECBCD ENZYME SUBUNIT RECC"/>
    <property type="match status" value="1"/>
</dbReference>
<dbReference type="GO" id="GO:0005524">
    <property type="term" value="F:ATP binding"/>
    <property type="evidence" value="ECO:0007669"/>
    <property type="project" value="UniProtKB-UniRule"/>
</dbReference>
<gene>
    <name evidence="10 12" type="primary">recC</name>
    <name evidence="12" type="ORF">FXF49_01845</name>
</gene>
<evidence type="ECO:0000313" key="12">
    <source>
        <dbReference type="EMBL" id="TYB34904.1"/>
    </source>
</evidence>
<dbReference type="SUPFAM" id="SSF52980">
    <property type="entry name" value="Restriction endonuclease-like"/>
    <property type="match status" value="1"/>
</dbReference>
<dbReference type="Gene3D" id="1.10.10.990">
    <property type="match status" value="1"/>
</dbReference>
<sequence>MPLNVYYDVQLENVFDLFAYSLGKNRSRDPLESEYVVVQTEGMKKWLSLMLAQHFSVCSNIKFFTPNGIINHLAGRVTGEQIKADKKKLAWVIFSVLPAHFENRYFDEIRRYTAFEHSGVKLYQLSEKIADIFDQYQVYRPWMLKSWEKGEYVNQNGEKLPEEYWWQPLLWQDLCKTEEINRSDLYLRMLNYAGTADTKDENKHIFVFGISVLPPIYVKIFENLGLHFEIEMFLQSPSREYFGTERFYRNADREELKEGVNSLVANLARTGSEFFDLLAEYIDYFFSDMKPKGEESLLQCIQNDIISLKPPEKIIDSHKTEDESIILNSCHSPMREVQVLYDYLLKFFDEDSNLTPSDIVVMTPDIEEYAPYINAVFGSTAFNDVSIPYSISDKALSGIYSAVQLFTSFLQIPSGRLRFSDIFQFLEKEIVYTKFGLTPPDVEMLKSWCKSSGMKWGWDSDIAESFNLPYYEDFTVSKGIDRLFLGSAVLAYEWSSFNDTVPNVSVEGENFEILGRFVKYVYTLKRYRDVLGKNYSAEEWVDILHNLQQELFSGNVDNDGLQEINNGIRAFGTYTAGIISEELPMEVVAEFFKSYFRSVERSGGYMEGGITFCSMIPMRSIPFKIICMIGMNDTSFPRIHKPMEFDLTAVYPAKGDRSTKDNDRYLFLETIMSARKKLYISYTGQSIKDNSDIPPSPVVAELLEYIRQISGGGYSLINKHKLHPFSIAYFDEKENMFSYSKNNFRIAESYLKASETDKHREEEYALVEDVEPPSEIDIEDIVYFFKNPLRYYFRNNLGIYPENLTQGNEDVEPLNLDNLQKTILKDRLARESLLSDEQEISLDEMLNYYQKSGFFPPGKFGEYMKEINKHYVSFFTNNIKKTLQSPEIKAIDFSLTLKNREINIRGEYLLSGSVNILARMAKIKDSDRIKAWLYHIFALYDLLQSDRHSGEFSTLFYSEDKILKFEGYADLCKNDEEGYKNLQSYIRFIVETYLYGSVNPLPLFPVFGCSYAKKIMKGESTDFGRSWWMQNVYKNNDKYYMEKLYGDLIPETENLKKLSQIIYLPMLQKESFVGI</sequence>
<dbReference type="GO" id="GO:0008854">
    <property type="term" value="F:exodeoxyribonuclease V activity"/>
    <property type="evidence" value="ECO:0007669"/>
    <property type="project" value="InterPro"/>
</dbReference>
<keyword evidence="8 10" id="KW-0238">DNA-binding</keyword>
<dbReference type="GO" id="GO:0003677">
    <property type="term" value="F:DNA binding"/>
    <property type="evidence" value="ECO:0007669"/>
    <property type="project" value="UniProtKB-UniRule"/>
</dbReference>
<organism evidence="12 13">
    <name type="scientific">Flexistipes sinusarabici</name>
    <dbReference type="NCBI Taxonomy" id="2352"/>
    <lineage>
        <taxon>Bacteria</taxon>
        <taxon>Pseudomonadati</taxon>
        <taxon>Deferribacterota</taxon>
        <taxon>Deferribacteres</taxon>
        <taxon>Deferribacterales</taxon>
        <taxon>Flexistipitaceae</taxon>
        <taxon>Flexistipes</taxon>
    </lineage>
</organism>
<dbReference type="Gene3D" id="1.10.10.160">
    <property type="match status" value="1"/>
</dbReference>
<evidence type="ECO:0000256" key="9">
    <source>
        <dbReference type="ARBA" id="ARBA00023204"/>
    </source>
</evidence>